<name>A0ACB9F181_CICIN</name>
<keyword evidence="2" id="KW-1185">Reference proteome</keyword>
<evidence type="ECO:0000313" key="2">
    <source>
        <dbReference type="Proteomes" id="UP001055811"/>
    </source>
</evidence>
<dbReference type="Proteomes" id="UP001055811">
    <property type="component" value="Linkage Group LG03"/>
</dbReference>
<evidence type="ECO:0000313" key="1">
    <source>
        <dbReference type="EMBL" id="KAI3764854.1"/>
    </source>
</evidence>
<reference evidence="1 2" key="2">
    <citation type="journal article" date="2022" name="Mol. Ecol. Resour.">
        <title>The genomes of chicory, endive, great burdock and yacon provide insights into Asteraceae paleo-polyploidization history and plant inulin production.</title>
        <authorList>
            <person name="Fan W."/>
            <person name="Wang S."/>
            <person name="Wang H."/>
            <person name="Wang A."/>
            <person name="Jiang F."/>
            <person name="Liu H."/>
            <person name="Zhao H."/>
            <person name="Xu D."/>
            <person name="Zhang Y."/>
        </authorList>
    </citation>
    <scope>NUCLEOTIDE SEQUENCE [LARGE SCALE GENOMIC DNA]</scope>
    <source>
        <strain evidence="2">cv. Punajuju</strain>
        <tissue evidence="1">Leaves</tissue>
    </source>
</reference>
<protein>
    <submittedName>
        <fullName evidence="1">Uncharacterized protein</fullName>
    </submittedName>
</protein>
<reference evidence="2" key="1">
    <citation type="journal article" date="2022" name="Mol. Ecol. Resour.">
        <title>The genomes of chicory, endive, great burdock and yacon provide insights into Asteraceae palaeo-polyploidization history and plant inulin production.</title>
        <authorList>
            <person name="Fan W."/>
            <person name="Wang S."/>
            <person name="Wang H."/>
            <person name="Wang A."/>
            <person name="Jiang F."/>
            <person name="Liu H."/>
            <person name="Zhao H."/>
            <person name="Xu D."/>
            <person name="Zhang Y."/>
        </authorList>
    </citation>
    <scope>NUCLEOTIDE SEQUENCE [LARGE SCALE GENOMIC DNA]</scope>
    <source>
        <strain evidence="2">cv. Punajuju</strain>
    </source>
</reference>
<accession>A0ACB9F181</accession>
<dbReference type="EMBL" id="CM042011">
    <property type="protein sequence ID" value="KAI3764854.1"/>
    <property type="molecule type" value="Genomic_DNA"/>
</dbReference>
<comment type="caution">
    <text evidence="1">The sequence shown here is derived from an EMBL/GenBank/DDBJ whole genome shotgun (WGS) entry which is preliminary data.</text>
</comment>
<proteinExistence type="predicted"/>
<gene>
    <name evidence="1" type="ORF">L2E82_14871</name>
</gene>
<sequence length="99" mass="10884">MPSPSVATTTLPFFLLLPPSTMIPQQPLVPIGFVLDLDRLYMEIQGKISVVDAKTDLGFLEINLGWIQDIPPPASPSTMFTAAIIVVYSLFDERFAGYP</sequence>
<organism evidence="1 2">
    <name type="scientific">Cichorium intybus</name>
    <name type="common">Chicory</name>
    <dbReference type="NCBI Taxonomy" id="13427"/>
    <lineage>
        <taxon>Eukaryota</taxon>
        <taxon>Viridiplantae</taxon>
        <taxon>Streptophyta</taxon>
        <taxon>Embryophyta</taxon>
        <taxon>Tracheophyta</taxon>
        <taxon>Spermatophyta</taxon>
        <taxon>Magnoliopsida</taxon>
        <taxon>eudicotyledons</taxon>
        <taxon>Gunneridae</taxon>
        <taxon>Pentapetalae</taxon>
        <taxon>asterids</taxon>
        <taxon>campanulids</taxon>
        <taxon>Asterales</taxon>
        <taxon>Asteraceae</taxon>
        <taxon>Cichorioideae</taxon>
        <taxon>Cichorieae</taxon>
        <taxon>Cichoriinae</taxon>
        <taxon>Cichorium</taxon>
    </lineage>
</organism>